<name>D5V2T4_ARCNC</name>
<dbReference type="InterPro" id="IPR050204">
    <property type="entry name" value="AraC_XylS_family_regulators"/>
</dbReference>
<dbReference type="SMART" id="SM00342">
    <property type="entry name" value="HTH_ARAC"/>
    <property type="match status" value="1"/>
</dbReference>
<proteinExistence type="predicted"/>
<dbReference type="GO" id="GO:0003700">
    <property type="term" value="F:DNA-binding transcription factor activity"/>
    <property type="evidence" value="ECO:0007669"/>
    <property type="project" value="InterPro"/>
</dbReference>
<keyword evidence="1" id="KW-0805">Transcription regulation</keyword>
<dbReference type="GO" id="GO:0043565">
    <property type="term" value="F:sequence-specific DNA binding"/>
    <property type="evidence" value="ECO:0007669"/>
    <property type="project" value="InterPro"/>
</dbReference>
<dbReference type="HOGENOM" id="CLU_000445_88_16_7"/>
<keyword evidence="4" id="KW-0804">Transcription</keyword>
<dbReference type="InterPro" id="IPR003313">
    <property type="entry name" value="AraC-bd"/>
</dbReference>
<accession>D5V2T4</accession>
<dbReference type="PANTHER" id="PTHR46796">
    <property type="entry name" value="HTH-TYPE TRANSCRIPTIONAL ACTIVATOR RHAS-RELATED"/>
    <property type="match status" value="1"/>
</dbReference>
<dbReference type="Pfam" id="PF12833">
    <property type="entry name" value="HTH_18"/>
    <property type="match status" value="1"/>
</dbReference>
<dbReference type="PROSITE" id="PS01124">
    <property type="entry name" value="HTH_ARAC_FAMILY_2"/>
    <property type="match status" value="1"/>
</dbReference>
<dbReference type="InterPro" id="IPR009057">
    <property type="entry name" value="Homeodomain-like_sf"/>
</dbReference>
<sequence length="264" mass="30824">MKLETLNKTIFENIHHSNGEFSKHFHNTYTIGLTHDGIFKSRYEKKIIYSYKQSSKIINPGEVHGGDSNSWKYTNFYPSIELVSEVYEQIFLEKKIPIFTEHIINDINLYNLLLNFFISIYSNVDKMIVETNMINALSYLIKNYADMTKDYDYSFNNKEIIKNSISYIKDSLETNISLDDLAANSNLSKYHFLRVFRNNTGITPHKYILIQRIEKSKDLILKGMNISSAAYSTGFSDQSHLIRSFKKVYGYTPNDFKQNSNFVL</sequence>
<evidence type="ECO:0000313" key="7">
    <source>
        <dbReference type="Proteomes" id="UP000000939"/>
    </source>
</evidence>
<protein>
    <submittedName>
        <fullName evidence="6">Transcriptional regulator, AraC family</fullName>
    </submittedName>
</protein>
<dbReference type="RefSeq" id="WP_013134661.1">
    <property type="nucleotide sequence ID" value="NC_014166.1"/>
</dbReference>
<dbReference type="Gene3D" id="1.10.10.60">
    <property type="entry name" value="Homeodomain-like"/>
    <property type="match status" value="2"/>
</dbReference>
<dbReference type="PANTHER" id="PTHR46796:SF2">
    <property type="entry name" value="TRANSCRIPTIONAL REGULATORY PROTEIN"/>
    <property type="match status" value="1"/>
</dbReference>
<evidence type="ECO:0000259" key="5">
    <source>
        <dbReference type="PROSITE" id="PS01124"/>
    </source>
</evidence>
<dbReference type="InterPro" id="IPR018060">
    <property type="entry name" value="HTH_AraC"/>
</dbReference>
<dbReference type="STRING" id="572480.Arnit_0852"/>
<dbReference type="eggNOG" id="COG2207">
    <property type="taxonomic scope" value="Bacteria"/>
</dbReference>
<reference evidence="6 7" key="1">
    <citation type="journal article" date="2010" name="Stand. Genomic Sci.">
        <title>Complete genome sequence of Arcobacter nitrofigilis type strain (CI).</title>
        <authorList>
            <person name="Pati A."/>
            <person name="Gronow S."/>
            <person name="Lapidus A."/>
            <person name="Copeland A."/>
            <person name="Glavina Del Rio T."/>
            <person name="Nolan M."/>
            <person name="Lucas S."/>
            <person name="Tice H."/>
            <person name="Cheng J.F."/>
            <person name="Han C."/>
            <person name="Chertkov O."/>
            <person name="Bruce D."/>
            <person name="Tapia R."/>
            <person name="Goodwin L."/>
            <person name="Pitluck S."/>
            <person name="Liolios K."/>
            <person name="Ivanova N."/>
            <person name="Mavromatis K."/>
            <person name="Chen A."/>
            <person name="Palaniappan K."/>
            <person name="Land M."/>
            <person name="Hauser L."/>
            <person name="Chang Y.J."/>
            <person name="Jeffries C.D."/>
            <person name="Detter J.C."/>
            <person name="Rohde M."/>
            <person name="Goker M."/>
            <person name="Bristow J."/>
            <person name="Eisen J.A."/>
            <person name="Markowitz V."/>
            <person name="Hugenholtz P."/>
            <person name="Klenk H.P."/>
            <person name="Kyrpides N.C."/>
        </authorList>
    </citation>
    <scope>NUCLEOTIDE SEQUENCE [LARGE SCALE GENOMIC DNA]</scope>
    <source>
        <strain evidence="7">ATCC 33309 / DSM 7299 / CCUG 15893 / LMG 7604 / NCTC 12251 / CI</strain>
    </source>
</reference>
<dbReference type="KEGG" id="ant:Arnit_0852"/>
<evidence type="ECO:0000256" key="4">
    <source>
        <dbReference type="ARBA" id="ARBA00023163"/>
    </source>
</evidence>
<keyword evidence="2" id="KW-0238">DNA-binding</keyword>
<dbReference type="EMBL" id="CP001999">
    <property type="protein sequence ID" value="ADG92516.1"/>
    <property type="molecule type" value="Genomic_DNA"/>
</dbReference>
<dbReference type="AlphaFoldDB" id="D5V2T4"/>
<dbReference type="SUPFAM" id="SSF51215">
    <property type="entry name" value="Regulatory protein AraC"/>
    <property type="match status" value="1"/>
</dbReference>
<evidence type="ECO:0000313" key="6">
    <source>
        <dbReference type="EMBL" id="ADG92516.1"/>
    </source>
</evidence>
<feature type="domain" description="HTH araC/xylS-type" evidence="5">
    <location>
        <begin position="162"/>
        <end position="259"/>
    </location>
</feature>
<evidence type="ECO:0000256" key="3">
    <source>
        <dbReference type="ARBA" id="ARBA00023159"/>
    </source>
</evidence>
<evidence type="ECO:0000256" key="2">
    <source>
        <dbReference type="ARBA" id="ARBA00023125"/>
    </source>
</evidence>
<dbReference type="SUPFAM" id="SSF46689">
    <property type="entry name" value="Homeodomain-like"/>
    <property type="match status" value="2"/>
</dbReference>
<dbReference type="Pfam" id="PF02311">
    <property type="entry name" value="AraC_binding"/>
    <property type="match status" value="1"/>
</dbReference>
<dbReference type="InterPro" id="IPR037923">
    <property type="entry name" value="HTH-like"/>
</dbReference>
<dbReference type="Proteomes" id="UP000000939">
    <property type="component" value="Chromosome"/>
</dbReference>
<keyword evidence="3" id="KW-0010">Activator</keyword>
<organism evidence="6 7">
    <name type="scientific">Arcobacter nitrofigilis (strain ATCC 33309 / DSM 7299 / CCUG 15893 / LMG 7604 / NCTC 12251 / CI)</name>
    <name type="common">Campylobacter nitrofigilis</name>
    <dbReference type="NCBI Taxonomy" id="572480"/>
    <lineage>
        <taxon>Bacteria</taxon>
        <taxon>Pseudomonadati</taxon>
        <taxon>Campylobacterota</taxon>
        <taxon>Epsilonproteobacteria</taxon>
        <taxon>Campylobacterales</taxon>
        <taxon>Arcobacteraceae</taxon>
        <taxon>Arcobacter</taxon>
    </lineage>
</organism>
<dbReference type="InterPro" id="IPR018062">
    <property type="entry name" value="HTH_AraC-typ_CS"/>
</dbReference>
<keyword evidence="7" id="KW-1185">Reference proteome</keyword>
<dbReference type="OrthoDB" id="112032at2"/>
<gene>
    <name evidence="6" type="ordered locus">Arnit_0852</name>
</gene>
<evidence type="ECO:0000256" key="1">
    <source>
        <dbReference type="ARBA" id="ARBA00023015"/>
    </source>
</evidence>
<dbReference type="PROSITE" id="PS00041">
    <property type="entry name" value="HTH_ARAC_FAMILY_1"/>
    <property type="match status" value="1"/>
</dbReference>